<dbReference type="EMBL" id="UINC01053250">
    <property type="protein sequence ID" value="SVB69540.1"/>
    <property type="molecule type" value="Genomic_DNA"/>
</dbReference>
<dbReference type="PANTHER" id="PTHR43808:SF32">
    <property type="entry name" value="ARGE_DAPE-RELATED DEACYLASE"/>
    <property type="match status" value="1"/>
</dbReference>
<sequence>MVDKSAAEQVASGVNRQRLIETATALIEVPSPTRDAGAVADRLAEILKADGFDVERPAGGWEKAPAVAVRYDSGKPGRTLQVTGHLDTVHLPFVSPREDGEYLFGSGSADMKGGIAINVEALRVLRETGLLDCGSILLTAYDLHERPWGDGSQLEGVIEAGYAGDGVLIPEYLCDSLPVAGRGQAAFAITISREGEKVHEVLRPADTPDVIGAGSRVIGRFAELMSELGKKTHPHSGTDTIFVGQFESGEIFNQAPTECHLSGTRRWVTPGDGEAAYVELRQLLA</sequence>
<reference evidence="3" key="1">
    <citation type="submission" date="2018-05" db="EMBL/GenBank/DDBJ databases">
        <authorList>
            <person name="Lanie J.A."/>
            <person name="Ng W.-L."/>
            <person name="Kazmierczak K.M."/>
            <person name="Andrzejewski T.M."/>
            <person name="Davidsen T.M."/>
            <person name="Wayne K.J."/>
            <person name="Tettelin H."/>
            <person name="Glass J.I."/>
            <person name="Rusch D."/>
            <person name="Podicherti R."/>
            <person name="Tsui H.-C.T."/>
            <person name="Winkler M.E."/>
        </authorList>
    </citation>
    <scope>NUCLEOTIDE SEQUENCE</scope>
</reference>
<dbReference type="InterPro" id="IPR036264">
    <property type="entry name" value="Bact_exopeptidase_dim_dom"/>
</dbReference>
<evidence type="ECO:0000313" key="3">
    <source>
        <dbReference type="EMBL" id="SVB69540.1"/>
    </source>
</evidence>
<evidence type="ECO:0000256" key="2">
    <source>
        <dbReference type="ARBA" id="ARBA00022801"/>
    </source>
</evidence>
<dbReference type="Gene3D" id="3.40.630.10">
    <property type="entry name" value="Zn peptidases"/>
    <property type="match status" value="1"/>
</dbReference>
<dbReference type="GO" id="GO:0016787">
    <property type="term" value="F:hydrolase activity"/>
    <property type="evidence" value="ECO:0007669"/>
    <property type="project" value="UniProtKB-KW"/>
</dbReference>
<accession>A0A382G2S1</accession>
<gene>
    <name evidence="3" type="ORF">METZ01_LOCUS222394</name>
</gene>
<dbReference type="AlphaFoldDB" id="A0A382G2S1"/>
<feature type="non-terminal residue" evidence="3">
    <location>
        <position position="285"/>
    </location>
</feature>
<dbReference type="SUPFAM" id="SSF53187">
    <property type="entry name" value="Zn-dependent exopeptidases"/>
    <property type="match status" value="1"/>
</dbReference>
<protein>
    <recommendedName>
        <fullName evidence="4">Peptidase M20 dimerisation domain-containing protein</fullName>
    </recommendedName>
</protein>
<proteinExistence type="predicted"/>
<dbReference type="InterPro" id="IPR002933">
    <property type="entry name" value="Peptidase_M20"/>
</dbReference>
<dbReference type="Pfam" id="PF01546">
    <property type="entry name" value="Peptidase_M20"/>
    <property type="match status" value="1"/>
</dbReference>
<dbReference type="Gene3D" id="3.30.70.360">
    <property type="match status" value="1"/>
</dbReference>
<keyword evidence="1" id="KW-0479">Metal-binding</keyword>
<dbReference type="PANTHER" id="PTHR43808">
    <property type="entry name" value="ACETYLORNITHINE DEACETYLASE"/>
    <property type="match status" value="1"/>
</dbReference>
<dbReference type="SUPFAM" id="SSF55031">
    <property type="entry name" value="Bacterial exopeptidase dimerisation domain"/>
    <property type="match status" value="1"/>
</dbReference>
<evidence type="ECO:0008006" key="4">
    <source>
        <dbReference type="Google" id="ProtNLM"/>
    </source>
</evidence>
<evidence type="ECO:0000256" key="1">
    <source>
        <dbReference type="ARBA" id="ARBA00022723"/>
    </source>
</evidence>
<name>A0A382G2S1_9ZZZZ</name>
<dbReference type="GO" id="GO:0046872">
    <property type="term" value="F:metal ion binding"/>
    <property type="evidence" value="ECO:0007669"/>
    <property type="project" value="UniProtKB-KW"/>
</dbReference>
<keyword evidence="2" id="KW-0378">Hydrolase</keyword>
<dbReference type="InterPro" id="IPR050072">
    <property type="entry name" value="Peptidase_M20A"/>
</dbReference>
<organism evidence="3">
    <name type="scientific">marine metagenome</name>
    <dbReference type="NCBI Taxonomy" id="408172"/>
    <lineage>
        <taxon>unclassified sequences</taxon>
        <taxon>metagenomes</taxon>
        <taxon>ecological metagenomes</taxon>
    </lineage>
</organism>